<evidence type="ECO:0000256" key="2">
    <source>
        <dbReference type="ARBA" id="ARBA00023125"/>
    </source>
</evidence>
<dbReference type="Proteomes" id="UP000694888">
    <property type="component" value="Unplaced"/>
</dbReference>
<evidence type="ECO:0000259" key="7">
    <source>
        <dbReference type="PROSITE" id="PS51253"/>
    </source>
</evidence>
<dbReference type="Gene3D" id="1.10.10.60">
    <property type="entry name" value="Homeodomain-like"/>
    <property type="match status" value="2"/>
</dbReference>
<sequence length="513" mass="57925">MKLKLLHDVDSKSMTQSAIAKKYGVAKSTVSTIIKKRSQIEFACNSSIYHPERKRMRTGRAENVEEALFSWFKQAQAMNAPISGEILMNVANQLAEEMKVEFTPRTGWLDRFKKRRGITCKTASREAGSVTAEQTDTWLSSTLPALLLEYSREDIYNCDETGLYYKCLPDKTLALKGETCSGGEKAKHRLTVLVAANMSGTDKLPLLVIGKASKPRCFKNVNTLPLDYTANKKSWMTGAVFEKWLRKMDRKFHSQGHQTLMVVDNCPAHPQVDNLKAIKLVFLPLKATSKLQSCDQGIIQSLKRHYRRQLLQKYILYLQTAGKVRDIDAFDISVLEALYMLQTAWTNVSESTVSNCFRHAGFKTQEARDVEKTPEELADQTDFLSLFERLQNLIPMEETAQAFCDIDSAVIVCEEEATIQGISNAVNNEHDDHDDSGQEEEEAEGEEEQPTKKPKTASEVRAAVTILQEFALEQGNDNLIDLVCSIDNTVTSHLVNRKSQTQTKIDQFFQKKN</sequence>
<dbReference type="GeneID" id="101851465"/>
<dbReference type="InterPro" id="IPR007889">
    <property type="entry name" value="HTH_Psq"/>
</dbReference>
<feature type="domain" description="HTH CENPB-type" evidence="7">
    <location>
        <begin position="52"/>
        <end position="122"/>
    </location>
</feature>
<evidence type="ECO:0000313" key="9">
    <source>
        <dbReference type="RefSeq" id="XP_005112478.1"/>
    </source>
</evidence>
<dbReference type="PROSITE" id="PS51253">
    <property type="entry name" value="HTH_CENPB"/>
    <property type="match status" value="1"/>
</dbReference>
<dbReference type="InterPro" id="IPR004875">
    <property type="entry name" value="DDE_SF_endonuclease_dom"/>
</dbReference>
<feature type="DNA-binding region" description="H-T-H motif" evidence="4">
    <location>
        <begin position="16"/>
        <end position="36"/>
    </location>
</feature>
<reference evidence="9" key="1">
    <citation type="submission" date="2025-08" db="UniProtKB">
        <authorList>
            <consortium name="RefSeq"/>
        </authorList>
    </citation>
    <scope>IDENTIFICATION</scope>
</reference>
<dbReference type="PANTHER" id="PTHR19303:SF73">
    <property type="entry name" value="PROTEIN PDC2"/>
    <property type="match status" value="1"/>
</dbReference>
<organism evidence="8 9">
    <name type="scientific">Aplysia californica</name>
    <name type="common">California sea hare</name>
    <dbReference type="NCBI Taxonomy" id="6500"/>
    <lineage>
        <taxon>Eukaryota</taxon>
        <taxon>Metazoa</taxon>
        <taxon>Spiralia</taxon>
        <taxon>Lophotrochozoa</taxon>
        <taxon>Mollusca</taxon>
        <taxon>Gastropoda</taxon>
        <taxon>Heterobranchia</taxon>
        <taxon>Euthyneura</taxon>
        <taxon>Tectipleura</taxon>
        <taxon>Aplysiida</taxon>
        <taxon>Aplysioidea</taxon>
        <taxon>Aplysiidae</taxon>
        <taxon>Aplysia</taxon>
    </lineage>
</organism>
<evidence type="ECO:0000259" key="6">
    <source>
        <dbReference type="PROSITE" id="PS50960"/>
    </source>
</evidence>
<dbReference type="Pfam" id="PF03221">
    <property type="entry name" value="HTH_Tnp_Tc5"/>
    <property type="match status" value="1"/>
</dbReference>
<feature type="compositionally biased region" description="Acidic residues" evidence="5">
    <location>
        <begin position="437"/>
        <end position="448"/>
    </location>
</feature>
<feature type="domain" description="HTH psq-type" evidence="6">
    <location>
        <begin position="1"/>
        <end position="40"/>
    </location>
</feature>
<keyword evidence="3 4" id="KW-0539">Nucleus</keyword>
<evidence type="ECO:0000313" key="8">
    <source>
        <dbReference type="Proteomes" id="UP000694888"/>
    </source>
</evidence>
<name>A0ABM0K9Z4_APLCA</name>
<proteinExistence type="predicted"/>
<accession>A0ABM0K9Z4</accession>
<dbReference type="InterPro" id="IPR009057">
    <property type="entry name" value="Homeodomain-like_sf"/>
</dbReference>
<feature type="region of interest" description="Disordered" evidence="5">
    <location>
        <begin position="423"/>
        <end position="458"/>
    </location>
</feature>
<keyword evidence="8" id="KW-1185">Reference proteome</keyword>
<comment type="subcellular location">
    <subcellularLocation>
        <location evidence="1 4">Nucleus</location>
    </subcellularLocation>
</comment>
<dbReference type="RefSeq" id="XP_005112478.1">
    <property type="nucleotide sequence ID" value="XM_005112421.1"/>
</dbReference>
<gene>
    <name evidence="9" type="primary">LOC101851465</name>
</gene>
<evidence type="ECO:0000256" key="4">
    <source>
        <dbReference type="PROSITE-ProRule" id="PRU00320"/>
    </source>
</evidence>
<dbReference type="InterPro" id="IPR050863">
    <property type="entry name" value="CenT-Element_Derived"/>
</dbReference>
<dbReference type="SUPFAM" id="SSF46689">
    <property type="entry name" value="Homeodomain-like"/>
    <property type="match status" value="1"/>
</dbReference>
<dbReference type="Pfam" id="PF03184">
    <property type="entry name" value="DDE_1"/>
    <property type="match status" value="1"/>
</dbReference>
<evidence type="ECO:0000256" key="3">
    <source>
        <dbReference type="ARBA" id="ARBA00023242"/>
    </source>
</evidence>
<evidence type="ECO:0000256" key="5">
    <source>
        <dbReference type="SAM" id="MobiDB-lite"/>
    </source>
</evidence>
<dbReference type="PROSITE" id="PS50960">
    <property type="entry name" value="HTH_PSQ"/>
    <property type="match status" value="1"/>
</dbReference>
<keyword evidence="2 4" id="KW-0238">DNA-binding</keyword>
<dbReference type="InterPro" id="IPR006600">
    <property type="entry name" value="HTH_CenpB_DNA-bd_dom"/>
</dbReference>
<evidence type="ECO:0000256" key="1">
    <source>
        <dbReference type="ARBA" id="ARBA00004123"/>
    </source>
</evidence>
<protein>
    <submittedName>
        <fullName evidence="9">Tigger transposable element-derived protein 4</fullName>
    </submittedName>
</protein>
<dbReference type="PANTHER" id="PTHR19303">
    <property type="entry name" value="TRANSPOSON"/>
    <property type="match status" value="1"/>
</dbReference>
<dbReference type="SMART" id="SM00674">
    <property type="entry name" value="CENPB"/>
    <property type="match status" value="1"/>
</dbReference>